<dbReference type="OrthoDB" id="2168558at2"/>
<evidence type="ECO:0000256" key="1">
    <source>
        <dbReference type="SAM" id="MobiDB-lite"/>
    </source>
</evidence>
<evidence type="ECO:0000313" key="4">
    <source>
        <dbReference type="EMBL" id="RTQ95644.1"/>
    </source>
</evidence>
<gene>
    <name evidence="4" type="ORF">EKG35_02870</name>
</gene>
<comment type="caution">
    <text evidence="4">The sequence shown here is derived from an EMBL/GenBank/DDBJ whole genome shotgun (WGS) entry which is preliminary data.</text>
</comment>
<dbReference type="InterPro" id="IPR009988">
    <property type="entry name" value="DUF1510"/>
</dbReference>
<feature type="compositionally biased region" description="Basic and acidic residues" evidence="1">
    <location>
        <begin position="67"/>
        <end position="78"/>
    </location>
</feature>
<organism evidence="4 5">
    <name type="scientific">Lysinibacillus telephonicus</name>
    <dbReference type="NCBI Taxonomy" id="1714840"/>
    <lineage>
        <taxon>Bacteria</taxon>
        <taxon>Bacillati</taxon>
        <taxon>Bacillota</taxon>
        <taxon>Bacilli</taxon>
        <taxon>Bacillales</taxon>
        <taxon>Bacillaceae</taxon>
        <taxon>Lysinibacillus</taxon>
    </lineage>
</organism>
<keyword evidence="2" id="KW-1133">Transmembrane helix</keyword>
<feature type="domain" description="DUF1510" evidence="3">
    <location>
        <begin position="134"/>
        <end position="226"/>
    </location>
</feature>
<dbReference type="AlphaFoldDB" id="A0A3S0J5J2"/>
<name>A0A3S0J5J2_9BACI</name>
<protein>
    <submittedName>
        <fullName evidence="4">DUF1510 family protein</fullName>
    </submittedName>
</protein>
<proteinExistence type="predicted"/>
<feature type="region of interest" description="Disordered" evidence="1">
    <location>
        <begin position="67"/>
        <end position="147"/>
    </location>
</feature>
<keyword evidence="2" id="KW-0812">Transmembrane</keyword>
<feature type="compositionally biased region" description="Basic residues" evidence="1">
    <location>
        <begin position="22"/>
        <end position="33"/>
    </location>
</feature>
<dbReference type="EMBL" id="RXNR01000005">
    <property type="protein sequence ID" value="RTQ95644.1"/>
    <property type="molecule type" value="Genomic_DNA"/>
</dbReference>
<reference evidence="4 5" key="1">
    <citation type="submission" date="2018-12" db="EMBL/GenBank/DDBJ databases">
        <authorList>
            <person name="Yu L."/>
        </authorList>
    </citation>
    <scope>NUCLEOTIDE SEQUENCE [LARGE SCALE GENOMIC DNA]</scope>
    <source>
        <strain evidence="4 5">S5H2222</strain>
    </source>
</reference>
<evidence type="ECO:0000256" key="2">
    <source>
        <dbReference type="SAM" id="Phobius"/>
    </source>
</evidence>
<feature type="transmembrane region" description="Helical" evidence="2">
    <location>
        <begin position="38"/>
        <end position="58"/>
    </location>
</feature>
<sequence length="233" mass="26879">MAKEDSCPMSNEEPSLTTRSEKKQRHQRSQKRKKMDRLLNILIAVVSILIVLNLVAVFNNDNDKENERAQVNETKEQEDVANQNNEKNEQTNDMVAGDTEQKKNYNESVEEDPNNNQAQQIVQSSDDPNVDEVIIDPNWKPTTTKQTGEHISTYEEGHIDYEEKLETFRNAVNLEENNIIYWSVKNNGSADSSVAVVSTNDRSEKYRIFIEWVQNEGWKPTKVEKLSQLEGTY</sequence>
<feature type="region of interest" description="Disordered" evidence="1">
    <location>
        <begin position="1"/>
        <end position="33"/>
    </location>
</feature>
<keyword evidence="5" id="KW-1185">Reference proteome</keyword>
<keyword evidence="2" id="KW-0472">Membrane</keyword>
<feature type="compositionally biased region" description="Polar residues" evidence="1">
    <location>
        <begin position="8"/>
        <end position="18"/>
    </location>
</feature>
<dbReference type="Pfam" id="PF07423">
    <property type="entry name" value="DUF1510"/>
    <property type="match status" value="1"/>
</dbReference>
<evidence type="ECO:0000259" key="3">
    <source>
        <dbReference type="Pfam" id="PF07423"/>
    </source>
</evidence>
<feature type="compositionally biased region" description="Polar residues" evidence="1">
    <location>
        <begin position="114"/>
        <end position="127"/>
    </location>
</feature>
<dbReference type="Proteomes" id="UP000276349">
    <property type="component" value="Unassembled WGS sequence"/>
</dbReference>
<evidence type="ECO:0000313" key="5">
    <source>
        <dbReference type="Proteomes" id="UP000276349"/>
    </source>
</evidence>
<accession>A0A3S0J5J2</accession>